<keyword evidence="4" id="KW-0574">Periplasm</keyword>
<dbReference type="AlphaFoldDB" id="A0A1M5E3P3"/>
<dbReference type="Gene3D" id="3.40.190.10">
    <property type="entry name" value="Periplasmic binding protein-like II"/>
    <property type="match status" value="2"/>
</dbReference>
<dbReference type="CDD" id="cd13590">
    <property type="entry name" value="PBP2_PotD_PotF_like"/>
    <property type="match status" value="1"/>
</dbReference>
<dbReference type="GO" id="GO:0019808">
    <property type="term" value="F:polyamine binding"/>
    <property type="evidence" value="ECO:0007669"/>
    <property type="project" value="InterPro"/>
</dbReference>
<evidence type="ECO:0000256" key="4">
    <source>
        <dbReference type="ARBA" id="ARBA00022764"/>
    </source>
</evidence>
<evidence type="ECO:0000256" key="1">
    <source>
        <dbReference type="ARBA" id="ARBA00004418"/>
    </source>
</evidence>
<evidence type="ECO:0000256" key="2">
    <source>
        <dbReference type="ARBA" id="ARBA00022448"/>
    </source>
</evidence>
<keyword evidence="3" id="KW-0732">Signal</keyword>
<comment type="subcellular location">
    <subcellularLocation>
        <location evidence="1">Periplasm</location>
    </subcellularLocation>
</comment>
<keyword evidence="6" id="KW-1185">Reference proteome</keyword>
<dbReference type="PANTHER" id="PTHR30222:SF12">
    <property type="entry name" value="NORSPERMIDINE SENSOR"/>
    <property type="match status" value="1"/>
</dbReference>
<evidence type="ECO:0000313" key="6">
    <source>
        <dbReference type="Proteomes" id="UP000184159"/>
    </source>
</evidence>
<dbReference type="PANTHER" id="PTHR30222">
    <property type="entry name" value="SPERMIDINE/PUTRESCINE-BINDING PERIPLASMIC PROTEIN"/>
    <property type="match status" value="1"/>
</dbReference>
<dbReference type="PRINTS" id="PR00909">
    <property type="entry name" value="SPERMDNBNDNG"/>
</dbReference>
<accession>A0A1M5E3P3</accession>
<keyword evidence="2" id="KW-0813">Transport</keyword>
<protein>
    <submittedName>
        <fullName evidence="5">Spermidine/putrescine transport system substrate-binding protein</fullName>
    </submittedName>
</protein>
<dbReference type="InterPro" id="IPR006059">
    <property type="entry name" value="SBP"/>
</dbReference>
<gene>
    <name evidence="5" type="ORF">SAMN02745781_03039</name>
</gene>
<reference evidence="6" key="1">
    <citation type="submission" date="2016-11" db="EMBL/GenBank/DDBJ databases">
        <authorList>
            <person name="Varghese N."/>
            <person name="Submissions S."/>
        </authorList>
    </citation>
    <scope>NUCLEOTIDE SEQUENCE [LARGE SCALE GENOMIC DNA]</scope>
    <source>
        <strain evidence="6">DSM 21264</strain>
    </source>
</reference>
<dbReference type="GO" id="GO:0015846">
    <property type="term" value="P:polyamine transport"/>
    <property type="evidence" value="ECO:0007669"/>
    <property type="project" value="InterPro"/>
</dbReference>
<sequence length="350" mass="40318">MMVKKLVRILIITLAAFPLTVTASELNIYLWEDTLSKHVISQWGKYLNIPLHLFHFDNDDERSLLMLKSFQLPFDIIVLDNVSAQIFARQDAFEDLSSLENRRYIDPRWNQVCGTHAIPYFWGSVGIVYRENKIPSPPRTWSEFMNPPLAVKGHIGMIQDSVETLLPFLFAQHLSPITDSLPELRAAYHAMERFNANIITYEYALSYVRSHHKDNDNLYMALGYSGDQYSLNRYFSNNNWKFITPAGPIFIWVDCMAINRNSENKKAAKDFLNYLMRPDVAAQNALDIGAATPNMEALKRLPASFIHDESIFPPIRNMKNIIIDTELSPLNLNIRSKIINSLINQHETQP</sequence>
<organism evidence="5 6">
    <name type="scientific">Vibrio gazogenes DSM 21264 = NBRC 103151</name>
    <dbReference type="NCBI Taxonomy" id="1123492"/>
    <lineage>
        <taxon>Bacteria</taxon>
        <taxon>Pseudomonadati</taxon>
        <taxon>Pseudomonadota</taxon>
        <taxon>Gammaproteobacteria</taxon>
        <taxon>Vibrionales</taxon>
        <taxon>Vibrionaceae</taxon>
        <taxon>Vibrio</taxon>
    </lineage>
</organism>
<dbReference type="Proteomes" id="UP000184159">
    <property type="component" value="Unassembled WGS sequence"/>
</dbReference>
<name>A0A1M5E3P3_VIBGA</name>
<dbReference type="InterPro" id="IPR001188">
    <property type="entry name" value="Sperm_putr-bd"/>
</dbReference>
<dbReference type="GO" id="GO:0042597">
    <property type="term" value="C:periplasmic space"/>
    <property type="evidence" value="ECO:0007669"/>
    <property type="project" value="UniProtKB-SubCell"/>
</dbReference>
<dbReference type="SUPFAM" id="SSF53850">
    <property type="entry name" value="Periplasmic binding protein-like II"/>
    <property type="match status" value="1"/>
</dbReference>
<evidence type="ECO:0000313" key="5">
    <source>
        <dbReference type="EMBL" id="SHF73869.1"/>
    </source>
</evidence>
<evidence type="ECO:0000256" key="3">
    <source>
        <dbReference type="ARBA" id="ARBA00022729"/>
    </source>
</evidence>
<proteinExistence type="predicted"/>
<dbReference type="EMBL" id="FQUH01000016">
    <property type="protein sequence ID" value="SHF73869.1"/>
    <property type="molecule type" value="Genomic_DNA"/>
</dbReference>
<dbReference type="Pfam" id="PF13416">
    <property type="entry name" value="SBP_bac_8"/>
    <property type="match status" value="1"/>
</dbReference>